<name>A0A4S2N4I3_9PEZI</name>
<evidence type="ECO:0000313" key="6">
    <source>
        <dbReference type="Proteomes" id="UP000298138"/>
    </source>
</evidence>
<dbReference type="PANTHER" id="PTHR10252:SF54">
    <property type="entry name" value="CHROMATIN ACCESSIBILITY COMPLEX PROTEIN 1"/>
    <property type="match status" value="1"/>
</dbReference>
<dbReference type="PANTHER" id="PTHR10252">
    <property type="entry name" value="HISTONE-LIKE TRANSCRIPTION FACTOR CCAAT-RELATED"/>
    <property type="match status" value="1"/>
</dbReference>
<evidence type="ECO:0000259" key="4">
    <source>
        <dbReference type="Pfam" id="PF00808"/>
    </source>
</evidence>
<dbReference type="AlphaFoldDB" id="A0A4S2N4I3"/>
<reference evidence="5 6" key="1">
    <citation type="submission" date="2019-04" db="EMBL/GenBank/DDBJ databases">
        <title>Comparative genomics and transcriptomics to analyze fruiting body development in filamentous ascomycetes.</title>
        <authorList>
            <consortium name="DOE Joint Genome Institute"/>
            <person name="Lutkenhaus R."/>
            <person name="Traeger S."/>
            <person name="Breuer J."/>
            <person name="Kuo A."/>
            <person name="Lipzen A."/>
            <person name="Pangilinan J."/>
            <person name="Dilworth D."/>
            <person name="Sandor L."/>
            <person name="Poggeler S."/>
            <person name="Barry K."/>
            <person name="Grigoriev I.V."/>
            <person name="Nowrousian M."/>
        </authorList>
    </citation>
    <scope>NUCLEOTIDE SEQUENCE [LARGE SCALE GENOMIC DNA]</scope>
    <source>
        <strain evidence="5 6">CBS 389.68</strain>
    </source>
</reference>
<gene>
    <name evidence="5" type="ORF">EX30DRAFT_96297</name>
</gene>
<evidence type="ECO:0000256" key="3">
    <source>
        <dbReference type="SAM" id="MobiDB-lite"/>
    </source>
</evidence>
<protein>
    <recommendedName>
        <fullName evidence="4">Transcription factor CBF/NF-Y/archaeal histone domain-containing protein</fullName>
    </recommendedName>
</protein>
<dbReference type="SUPFAM" id="SSF47113">
    <property type="entry name" value="Histone-fold"/>
    <property type="match status" value="1"/>
</dbReference>
<evidence type="ECO:0000313" key="5">
    <source>
        <dbReference type="EMBL" id="TGZ83996.1"/>
    </source>
</evidence>
<evidence type="ECO:0000256" key="1">
    <source>
        <dbReference type="ARBA" id="ARBA00004123"/>
    </source>
</evidence>
<dbReference type="InterPro" id="IPR009072">
    <property type="entry name" value="Histone-fold"/>
</dbReference>
<keyword evidence="2" id="KW-0539">Nucleus</keyword>
<dbReference type="Gene3D" id="1.10.20.10">
    <property type="entry name" value="Histone, subunit A"/>
    <property type="match status" value="1"/>
</dbReference>
<comment type="subcellular location">
    <subcellularLocation>
        <location evidence="1">Nucleus</location>
    </subcellularLocation>
</comment>
<dbReference type="InParanoid" id="A0A4S2N4I3"/>
<dbReference type="GO" id="GO:0006261">
    <property type="term" value="P:DNA-templated DNA replication"/>
    <property type="evidence" value="ECO:0007669"/>
    <property type="project" value="TreeGrafter"/>
</dbReference>
<feature type="region of interest" description="Disordered" evidence="3">
    <location>
        <begin position="124"/>
        <end position="179"/>
    </location>
</feature>
<dbReference type="InterPro" id="IPR050568">
    <property type="entry name" value="Transcr_DNA_Rep_Reg"/>
</dbReference>
<dbReference type="Proteomes" id="UP000298138">
    <property type="component" value="Unassembled WGS sequence"/>
</dbReference>
<dbReference type="InterPro" id="IPR003958">
    <property type="entry name" value="CBFA_NFYB_domain"/>
</dbReference>
<organism evidence="5 6">
    <name type="scientific">Ascodesmis nigricans</name>
    <dbReference type="NCBI Taxonomy" id="341454"/>
    <lineage>
        <taxon>Eukaryota</taxon>
        <taxon>Fungi</taxon>
        <taxon>Dikarya</taxon>
        <taxon>Ascomycota</taxon>
        <taxon>Pezizomycotina</taxon>
        <taxon>Pezizomycetes</taxon>
        <taxon>Pezizales</taxon>
        <taxon>Ascodesmidaceae</taxon>
        <taxon>Ascodesmis</taxon>
    </lineage>
</organism>
<dbReference type="EMBL" id="ML220113">
    <property type="protein sequence ID" value="TGZ83996.1"/>
    <property type="molecule type" value="Genomic_DNA"/>
</dbReference>
<dbReference type="GO" id="GO:0046982">
    <property type="term" value="F:protein heterodimerization activity"/>
    <property type="evidence" value="ECO:0007669"/>
    <property type="project" value="InterPro"/>
</dbReference>
<dbReference type="Pfam" id="PF00808">
    <property type="entry name" value="CBFD_NFYB_HMF"/>
    <property type="match status" value="1"/>
</dbReference>
<evidence type="ECO:0000256" key="2">
    <source>
        <dbReference type="ARBA" id="ARBA00023242"/>
    </source>
</evidence>
<keyword evidence="6" id="KW-1185">Reference proteome</keyword>
<dbReference type="GO" id="GO:0008623">
    <property type="term" value="C:CHRAC"/>
    <property type="evidence" value="ECO:0007669"/>
    <property type="project" value="TreeGrafter"/>
</dbReference>
<sequence length="179" mass="19496">MTKRTEIPKDFLSPDEATGIPALPASKIKKIIKTDEDVYQSNKQATMVATVATEMFVQYLTQQGLKAMVAEKKPRKTLQYKDLDNLEFLADVIPTKLAVPEARETKTAKSRVKVVAGGKKQTTLTAGLVKPTTAKTKGAEGGVTEENGMETEASKMSGPTEEEDTSKSPETLEEDVEMT</sequence>
<dbReference type="STRING" id="341454.A0A4S2N4I3"/>
<proteinExistence type="predicted"/>
<dbReference type="OrthoDB" id="636685at2759"/>
<accession>A0A4S2N4I3</accession>
<feature type="domain" description="Transcription factor CBF/NF-Y/archaeal histone" evidence="4">
    <location>
        <begin position="23"/>
        <end position="83"/>
    </location>
</feature>